<dbReference type="PANTHER" id="PTHR35008:SF8">
    <property type="entry name" value="ALCOHOL DEHYDROGENASE CYTOCHROME C SUBUNIT"/>
    <property type="match status" value="1"/>
</dbReference>
<dbReference type="InterPro" id="IPR036909">
    <property type="entry name" value="Cyt_c-like_dom_sf"/>
</dbReference>
<gene>
    <name evidence="5" type="ORF">METZ01_LOCUS96745</name>
</gene>
<evidence type="ECO:0000256" key="3">
    <source>
        <dbReference type="ARBA" id="ARBA00023004"/>
    </source>
</evidence>
<keyword evidence="1" id="KW-0349">Heme</keyword>
<dbReference type="GO" id="GO:0046872">
    <property type="term" value="F:metal ion binding"/>
    <property type="evidence" value="ECO:0007669"/>
    <property type="project" value="UniProtKB-KW"/>
</dbReference>
<dbReference type="EMBL" id="UINC01009810">
    <property type="protein sequence ID" value="SVA43891.1"/>
    <property type="molecule type" value="Genomic_DNA"/>
</dbReference>
<proteinExistence type="predicted"/>
<sequence length="561" mass="63200">MNLKTVSLLAGFFFATLAIFVQGVLPMLEPESRQIKVTKVVRTDLGELKWMEGDATDYSESELVGRQVYIREGCWYCHSQYVRPVTGETRRWGPVTQAGEYAFDLPHLFSTRRIGPDLSRVGLKYSDEWHLAHFWDPRMLVPDSIMPRFSKLFKGPYEVKVVEDSDGNRTLDKDADTGSIFNFSSEEKILITPNEDGLVFVVEEGKYPVIHTPNEEFTGLSVSVISQSEELRGLVDYVQKLGTNRGKWRDRFEPQLVEASMVSIPKSEEWIDYGKEVYARRCEGCHGITGNGNGPAATFMYKFRPRNFNEGVFKFRLTPSGSLPQDGDLWRTVTRGIRGSSMPSWHMLPDKVRIAVIQYIKYELAVDRSDPESPYRYFIEEPAEAPMYIGMAPEPSEEIVAHGKEVWQQAKCWECHGNSGKGDGDKSRELEDDFGYRILPADLTSGQFKSGPSVKDIYRTVTTGLNGTPMPSYGDSLPEEDRWALAYFVLSLSAFTDPLTGGALSISPEDRSALNNIELLANTSEKAYKRKSSRGLVGEYAGEAWAGRKGIEILEPSKNEE</sequence>
<dbReference type="GO" id="GO:0009055">
    <property type="term" value="F:electron transfer activity"/>
    <property type="evidence" value="ECO:0007669"/>
    <property type="project" value="InterPro"/>
</dbReference>
<dbReference type="AlphaFoldDB" id="A0A381VUY8"/>
<feature type="domain" description="Cytochrome c" evidence="4">
    <location>
        <begin position="269"/>
        <end position="364"/>
    </location>
</feature>
<evidence type="ECO:0000313" key="5">
    <source>
        <dbReference type="EMBL" id="SVA43891.1"/>
    </source>
</evidence>
<accession>A0A381VUY8</accession>
<keyword evidence="2" id="KW-0479">Metal-binding</keyword>
<dbReference type="InterPro" id="IPR003468">
    <property type="entry name" value="Cyt_c_oxidase_monohaem-su/FixO"/>
</dbReference>
<dbReference type="SUPFAM" id="SSF46626">
    <property type="entry name" value="Cytochrome c"/>
    <property type="match status" value="3"/>
</dbReference>
<evidence type="ECO:0000259" key="4">
    <source>
        <dbReference type="PROSITE" id="PS51007"/>
    </source>
</evidence>
<evidence type="ECO:0000256" key="1">
    <source>
        <dbReference type="ARBA" id="ARBA00022617"/>
    </source>
</evidence>
<organism evidence="5">
    <name type="scientific">marine metagenome</name>
    <dbReference type="NCBI Taxonomy" id="408172"/>
    <lineage>
        <taxon>unclassified sequences</taxon>
        <taxon>metagenomes</taxon>
        <taxon>ecological metagenomes</taxon>
    </lineage>
</organism>
<dbReference type="Pfam" id="PF02433">
    <property type="entry name" value="FixO"/>
    <property type="match status" value="1"/>
</dbReference>
<dbReference type="GO" id="GO:0020037">
    <property type="term" value="F:heme binding"/>
    <property type="evidence" value="ECO:0007669"/>
    <property type="project" value="InterPro"/>
</dbReference>
<keyword evidence="3" id="KW-0408">Iron</keyword>
<dbReference type="PANTHER" id="PTHR35008">
    <property type="entry name" value="BLL4482 PROTEIN-RELATED"/>
    <property type="match status" value="1"/>
</dbReference>
<dbReference type="Pfam" id="PF13442">
    <property type="entry name" value="Cytochrome_CBB3"/>
    <property type="match status" value="2"/>
</dbReference>
<protein>
    <recommendedName>
        <fullName evidence="4">Cytochrome c domain-containing protein</fullName>
    </recommendedName>
</protein>
<evidence type="ECO:0000256" key="2">
    <source>
        <dbReference type="ARBA" id="ARBA00022723"/>
    </source>
</evidence>
<reference evidence="5" key="1">
    <citation type="submission" date="2018-05" db="EMBL/GenBank/DDBJ databases">
        <authorList>
            <person name="Lanie J.A."/>
            <person name="Ng W.-L."/>
            <person name="Kazmierczak K.M."/>
            <person name="Andrzejewski T.M."/>
            <person name="Davidsen T.M."/>
            <person name="Wayne K.J."/>
            <person name="Tettelin H."/>
            <person name="Glass J.I."/>
            <person name="Rusch D."/>
            <person name="Podicherti R."/>
            <person name="Tsui H.-C.T."/>
            <person name="Winkler M.E."/>
        </authorList>
    </citation>
    <scope>NUCLEOTIDE SEQUENCE</scope>
</reference>
<name>A0A381VUY8_9ZZZZ</name>
<dbReference type="InterPro" id="IPR051459">
    <property type="entry name" value="Cytochrome_c-type_DH"/>
</dbReference>
<feature type="domain" description="Cytochrome c" evidence="4">
    <location>
        <begin position="398"/>
        <end position="493"/>
    </location>
</feature>
<dbReference type="Gene3D" id="1.10.760.10">
    <property type="entry name" value="Cytochrome c-like domain"/>
    <property type="match status" value="3"/>
</dbReference>
<dbReference type="PROSITE" id="PS51007">
    <property type="entry name" value="CYTC"/>
    <property type="match status" value="2"/>
</dbReference>
<dbReference type="InterPro" id="IPR009056">
    <property type="entry name" value="Cyt_c-like_dom"/>
</dbReference>